<proteinExistence type="predicted"/>
<name>A0A974HJ28_XENLA</name>
<evidence type="ECO:0000256" key="1">
    <source>
        <dbReference type="SAM" id="Coils"/>
    </source>
</evidence>
<evidence type="ECO:0000313" key="3">
    <source>
        <dbReference type="EMBL" id="OCT79982.1"/>
    </source>
</evidence>
<gene>
    <name evidence="3" type="ORF">XELAEV_18026797mg</name>
</gene>
<accession>A0A974HJ28</accession>
<evidence type="ECO:0000313" key="4">
    <source>
        <dbReference type="Proteomes" id="UP000694892"/>
    </source>
</evidence>
<dbReference type="AlphaFoldDB" id="A0A974HJ28"/>
<keyword evidence="1" id="KW-0175">Coiled coil</keyword>
<keyword evidence="2" id="KW-0472">Membrane</keyword>
<keyword evidence="2" id="KW-1133">Transmembrane helix</keyword>
<organism evidence="3 4">
    <name type="scientific">Xenopus laevis</name>
    <name type="common">African clawed frog</name>
    <dbReference type="NCBI Taxonomy" id="8355"/>
    <lineage>
        <taxon>Eukaryota</taxon>
        <taxon>Metazoa</taxon>
        <taxon>Chordata</taxon>
        <taxon>Craniata</taxon>
        <taxon>Vertebrata</taxon>
        <taxon>Euteleostomi</taxon>
        <taxon>Amphibia</taxon>
        <taxon>Batrachia</taxon>
        <taxon>Anura</taxon>
        <taxon>Pipoidea</taxon>
        <taxon>Pipidae</taxon>
        <taxon>Xenopodinae</taxon>
        <taxon>Xenopus</taxon>
        <taxon>Xenopus</taxon>
    </lineage>
</organism>
<dbReference type="Proteomes" id="UP000694892">
    <property type="component" value="Chromosome 5L"/>
</dbReference>
<keyword evidence="2" id="KW-0812">Transmembrane</keyword>
<reference evidence="4" key="1">
    <citation type="journal article" date="2016" name="Nature">
        <title>Genome evolution in the allotetraploid frog Xenopus laevis.</title>
        <authorList>
            <person name="Session A.M."/>
            <person name="Uno Y."/>
            <person name="Kwon T."/>
            <person name="Chapman J.A."/>
            <person name="Toyoda A."/>
            <person name="Takahashi S."/>
            <person name="Fukui A."/>
            <person name="Hikosaka A."/>
            <person name="Suzuki A."/>
            <person name="Kondo M."/>
            <person name="van Heeringen S.J."/>
            <person name="Quigley I."/>
            <person name="Heinz S."/>
            <person name="Ogino H."/>
            <person name="Ochi H."/>
            <person name="Hellsten U."/>
            <person name="Lyons J.B."/>
            <person name="Simakov O."/>
            <person name="Putnam N."/>
            <person name="Stites J."/>
            <person name="Kuroki Y."/>
            <person name="Tanaka T."/>
            <person name="Michiue T."/>
            <person name="Watanabe M."/>
            <person name="Bogdanovic O."/>
            <person name="Lister R."/>
            <person name="Georgiou G."/>
            <person name="Paranjpe S.S."/>
            <person name="van Kruijsbergen I."/>
            <person name="Shu S."/>
            <person name="Carlson J."/>
            <person name="Kinoshita T."/>
            <person name="Ohta Y."/>
            <person name="Mawaribuchi S."/>
            <person name="Jenkins J."/>
            <person name="Grimwood J."/>
            <person name="Schmutz J."/>
            <person name="Mitros T."/>
            <person name="Mozaffari S.V."/>
            <person name="Suzuki Y."/>
            <person name="Haramoto Y."/>
            <person name="Yamamoto T.S."/>
            <person name="Takagi C."/>
            <person name="Heald R."/>
            <person name="Miller K."/>
            <person name="Haudenschild C."/>
            <person name="Kitzman J."/>
            <person name="Nakayama T."/>
            <person name="Izutsu Y."/>
            <person name="Robert J."/>
            <person name="Fortriede J."/>
            <person name="Burns K."/>
            <person name="Lotay V."/>
            <person name="Karimi K."/>
            <person name="Yasuoka Y."/>
            <person name="Dichmann D.S."/>
            <person name="Flajnik M.F."/>
            <person name="Houston D.W."/>
            <person name="Shendure J."/>
            <person name="DuPasquier L."/>
            <person name="Vize P.D."/>
            <person name="Zorn A.M."/>
            <person name="Ito M."/>
            <person name="Marcotte E.M."/>
            <person name="Wallingford J.B."/>
            <person name="Ito Y."/>
            <person name="Asashima M."/>
            <person name="Ueno N."/>
            <person name="Matsuda Y."/>
            <person name="Veenstra G.J."/>
            <person name="Fujiyama A."/>
            <person name="Harland R.M."/>
            <person name="Taira M."/>
            <person name="Rokhsar D.S."/>
        </authorList>
    </citation>
    <scope>NUCLEOTIDE SEQUENCE [LARGE SCALE GENOMIC DNA]</scope>
    <source>
        <strain evidence="4">J</strain>
    </source>
</reference>
<evidence type="ECO:0000256" key="2">
    <source>
        <dbReference type="SAM" id="Phobius"/>
    </source>
</evidence>
<feature type="transmembrane region" description="Helical" evidence="2">
    <location>
        <begin position="36"/>
        <end position="53"/>
    </location>
</feature>
<protein>
    <submittedName>
        <fullName evidence="3">Uncharacterized protein</fullName>
    </submittedName>
</protein>
<dbReference type="EMBL" id="CM004474">
    <property type="protein sequence ID" value="OCT79982.1"/>
    <property type="molecule type" value="Genomic_DNA"/>
</dbReference>
<feature type="coiled-coil region" evidence="1">
    <location>
        <begin position="130"/>
        <end position="157"/>
    </location>
</feature>
<sequence length="195" mass="22268">MQFAKLSHQSKPCGTDAEDNRLVQVDRRVFIKTKRSIVFSLTIAVTIFLAIFHCTNSLAMDKGVKEGVHQSTSTPEGTFENKEQQQQQIAPNSIQSHLGKDFRDILLLMNEIADMATKFKTDFEDVKVQVQNIKGQMMVLNQEVKELKSEIAELNTSQCGREDSLFLEILTKLFPKIRLEVFAMPLLNLRQFFSL</sequence>